<evidence type="ECO:0000313" key="2">
    <source>
        <dbReference type="EMBL" id="WMT05279.1"/>
    </source>
</evidence>
<proteinExistence type="predicted"/>
<accession>A0ABY9PEH1</accession>
<organism evidence="2 3">
    <name type="scientific">Lysobacter yananisis</name>
    <dbReference type="NCBI Taxonomy" id="1003114"/>
    <lineage>
        <taxon>Bacteria</taxon>
        <taxon>Pseudomonadati</taxon>
        <taxon>Pseudomonadota</taxon>
        <taxon>Gammaproteobacteria</taxon>
        <taxon>Lysobacterales</taxon>
        <taxon>Lysobacteraceae</taxon>
        <taxon>Lysobacter</taxon>
    </lineage>
</organism>
<dbReference type="Proteomes" id="UP001229313">
    <property type="component" value="Chromosome"/>
</dbReference>
<reference evidence="2 3" key="1">
    <citation type="submission" date="2023-08" db="EMBL/GenBank/DDBJ databases">
        <title>The whole genome sequence of Lysobacter yananisis.</title>
        <authorList>
            <person name="Sun H."/>
        </authorList>
    </citation>
    <scope>NUCLEOTIDE SEQUENCE [LARGE SCALE GENOMIC DNA]</scope>
    <source>
        <strain evidence="2 3">SNNU513</strain>
    </source>
</reference>
<dbReference type="EMBL" id="CP133568">
    <property type="protein sequence ID" value="WMT05279.1"/>
    <property type="molecule type" value="Genomic_DNA"/>
</dbReference>
<keyword evidence="3" id="KW-1185">Reference proteome</keyword>
<dbReference type="RefSeq" id="WP_309153393.1">
    <property type="nucleotide sequence ID" value="NZ_CP133568.1"/>
</dbReference>
<protein>
    <submittedName>
        <fullName evidence="2">Uncharacterized protein</fullName>
    </submittedName>
</protein>
<name>A0ABY9PEH1_9GAMM</name>
<sequence length="62" mass="5998">MPSSLAAEFGQQRAATEARTGGPLPTGFRVHAGNCAAPATEVLPAQAGAHGAFVAGALAGLP</sequence>
<evidence type="ECO:0000256" key="1">
    <source>
        <dbReference type="SAM" id="MobiDB-lite"/>
    </source>
</evidence>
<evidence type="ECO:0000313" key="3">
    <source>
        <dbReference type="Proteomes" id="UP001229313"/>
    </source>
</evidence>
<feature type="region of interest" description="Disordered" evidence="1">
    <location>
        <begin position="1"/>
        <end position="25"/>
    </location>
</feature>
<gene>
    <name evidence="2" type="ORF">RDV84_10660</name>
</gene>